<evidence type="ECO:0000313" key="2">
    <source>
        <dbReference type="EMBL" id="MET4580766.1"/>
    </source>
</evidence>
<dbReference type="Proteomes" id="UP001549257">
    <property type="component" value="Unassembled WGS sequence"/>
</dbReference>
<dbReference type="Gene3D" id="3.40.630.30">
    <property type="match status" value="1"/>
</dbReference>
<keyword evidence="3" id="KW-1185">Reference proteome</keyword>
<evidence type="ECO:0000313" key="3">
    <source>
        <dbReference type="Proteomes" id="UP001549257"/>
    </source>
</evidence>
<protein>
    <submittedName>
        <fullName evidence="2">Ribosomal protein S18 acetylase RimI-like enzyme</fullName>
    </submittedName>
</protein>
<accession>A0ABV2QI90</accession>
<dbReference type="InterPro" id="IPR016181">
    <property type="entry name" value="Acyl_CoA_acyltransferase"/>
</dbReference>
<sequence length="150" mass="17178">MSSTHHTLRPSTPADAAWIAELRAEVMRPDLERLGRFDPVWVRERFLRAFAVEHTRVIEIHGEAVGSVAVRREPGERWIEHFYLATRHQGSGVGSAVLRSLLDESPDDLPFRLNVLQGSAARRLYERHGFVFEREDEIDVFLVRPSARPA</sequence>
<name>A0ABV2QI90_9MICO</name>
<dbReference type="SUPFAM" id="SSF55729">
    <property type="entry name" value="Acyl-CoA N-acyltransferases (Nat)"/>
    <property type="match status" value="1"/>
</dbReference>
<dbReference type="PROSITE" id="PS51186">
    <property type="entry name" value="GNAT"/>
    <property type="match status" value="1"/>
</dbReference>
<organism evidence="2 3">
    <name type="scientific">Conyzicola nivalis</name>
    <dbReference type="NCBI Taxonomy" id="1477021"/>
    <lineage>
        <taxon>Bacteria</taxon>
        <taxon>Bacillati</taxon>
        <taxon>Actinomycetota</taxon>
        <taxon>Actinomycetes</taxon>
        <taxon>Micrococcales</taxon>
        <taxon>Microbacteriaceae</taxon>
        <taxon>Conyzicola</taxon>
    </lineage>
</organism>
<dbReference type="EMBL" id="JBEPSJ010000001">
    <property type="protein sequence ID" value="MET4580766.1"/>
    <property type="molecule type" value="Genomic_DNA"/>
</dbReference>
<gene>
    <name evidence="2" type="ORF">ABIE21_000256</name>
</gene>
<reference evidence="2 3" key="1">
    <citation type="submission" date="2024-06" db="EMBL/GenBank/DDBJ databases">
        <title>Sorghum-associated microbial communities from plants grown in Nebraska, USA.</title>
        <authorList>
            <person name="Schachtman D."/>
        </authorList>
    </citation>
    <scope>NUCLEOTIDE SEQUENCE [LARGE SCALE GENOMIC DNA]</scope>
    <source>
        <strain evidence="2 3">2857</strain>
    </source>
</reference>
<feature type="domain" description="N-acetyltransferase" evidence="1">
    <location>
        <begin position="6"/>
        <end position="148"/>
    </location>
</feature>
<proteinExistence type="predicted"/>
<dbReference type="InterPro" id="IPR000182">
    <property type="entry name" value="GNAT_dom"/>
</dbReference>
<dbReference type="Pfam" id="PF13508">
    <property type="entry name" value="Acetyltransf_7"/>
    <property type="match status" value="1"/>
</dbReference>
<dbReference type="CDD" id="cd04301">
    <property type="entry name" value="NAT_SF"/>
    <property type="match status" value="1"/>
</dbReference>
<evidence type="ECO:0000259" key="1">
    <source>
        <dbReference type="PROSITE" id="PS51186"/>
    </source>
</evidence>
<comment type="caution">
    <text evidence="2">The sequence shown here is derived from an EMBL/GenBank/DDBJ whole genome shotgun (WGS) entry which is preliminary data.</text>
</comment>
<dbReference type="RefSeq" id="WP_354022977.1">
    <property type="nucleotide sequence ID" value="NZ_JBEPSJ010000001.1"/>
</dbReference>